<dbReference type="InterPro" id="IPR011333">
    <property type="entry name" value="SKP1/BTB/POZ_sf"/>
</dbReference>
<evidence type="ECO:0000256" key="2">
    <source>
        <dbReference type="SAM" id="SignalP"/>
    </source>
</evidence>
<feature type="chain" id="PRO_5043623754" evidence="2">
    <location>
        <begin position="17"/>
        <end position="335"/>
    </location>
</feature>
<dbReference type="Gene3D" id="3.30.710.10">
    <property type="entry name" value="Potassium Channel Kv1.1, Chain A"/>
    <property type="match status" value="1"/>
</dbReference>
<name>A0AAX4HXW5_9PEZI</name>
<dbReference type="GeneID" id="87937205"/>
<dbReference type="EMBL" id="CP137305">
    <property type="protein sequence ID" value="WQF75688.1"/>
    <property type="molecule type" value="Genomic_DNA"/>
</dbReference>
<gene>
    <name evidence="3" type="ORF">CDEST_00702</name>
</gene>
<keyword evidence="4" id="KW-1185">Reference proteome</keyword>
<sequence length="335" mass="36644">MLISLRWDLLLTLGFSRPPRLLPIMETNGWTPASPQETAGSQGLEASVDNLQDVGPEVSPYASPACNVYFQSGQPFRVPRNLLCGELENIRHRGLGEIRLKHIPDEAGHVLVHYLHTNSWQTLRVRDSPDTAKYSTHLGISLHVYAAAQAYKLPQLAELAREKVSLYAEASPPLDVLLLASEACASLGEDDAWFSAFVKRRVQQLFEDPASLNKSGLLGCFDSATTYSKLLVKSMIDICCDYSVSVNPSESQPSPRIGPSVTSKPAAAPWSEAAEHELDLTGELALESTLGNSLGPSSKKDKKKKKKAKRMEDSPVEPEGFVAREGVELTLNGRH</sequence>
<accession>A0AAX4HXW5</accession>
<dbReference type="PANTHER" id="PTHR37538:SF1">
    <property type="entry name" value="BTB DOMAIN-CONTAINING PROTEIN"/>
    <property type="match status" value="1"/>
</dbReference>
<dbReference type="RefSeq" id="XP_062772912.1">
    <property type="nucleotide sequence ID" value="XM_062916861.1"/>
</dbReference>
<dbReference type="AlphaFoldDB" id="A0AAX4HXW5"/>
<evidence type="ECO:0000313" key="3">
    <source>
        <dbReference type="EMBL" id="WQF75688.1"/>
    </source>
</evidence>
<keyword evidence="2" id="KW-0732">Signal</keyword>
<feature type="compositionally biased region" description="Basic residues" evidence="1">
    <location>
        <begin position="300"/>
        <end position="309"/>
    </location>
</feature>
<organism evidence="3 4">
    <name type="scientific">Colletotrichum destructivum</name>
    <dbReference type="NCBI Taxonomy" id="34406"/>
    <lineage>
        <taxon>Eukaryota</taxon>
        <taxon>Fungi</taxon>
        <taxon>Dikarya</taxon>
        <taxon>Ascomycota</taxon>
        <taxon>Pezizomycotina</taxon>
        <taxon>Sordariomycetes</taxon>
        <taxon>Hypocreomycetidae</taxon>
        <taxon>Glomerellales</taxon>
        <taxon>Glomerellaceae</taxon>
        <taxon>Colletotrichum</taxon>
        <taxon>Colletotrichum destructivum species complex</taxon>
    </lineage>
</organism>
<feature type="region of interest" description="Disordered" evidence="1">
    <location>
        <begin position="247"/>
        <end position="335"/>
    </location>
</feature>
<dbReference type="PANTHER" id="PTHR37538">
    <property type="entry name" value="BTB DOMAIN-CONTAINING PROTEIN"/>
    <property type="match status" value="1"/>
</dbReference>
<feature type="signal peptide" evidence="2">
    <location>
        <begin position="1"/>
        <end position="16"/>
    </location>
</feature>
<proteinExistence type="predicted"/>
<evidence type="ECO:0000256" key="1">
    <source>
        <dbReference type="SAM" id="MobiDB-lite"/>
    </source>
</evidence>
<evidence type="ECO:0000313" key="4">
    <source>
        <dbReference type="Proteomes" id="UP001322277"/>
    </source>
</evidence>
<dbReference type="Proteomes" id="UP001322277">
    <property type="component" value="Chromosome 1"/>
</dbReference>
<dbReference type="KEGG" id="cdet:87937205"/>
<reference evidence="4" key="1">
    <citation type="journal article" date="2023" name="bioRxiv">
        <title>Complete genome of the Medicago anthracnose fungus, Colletotrichum destructivum, reveals a mini-chromosome-like region within a core chromosome.</title>
        <authorList>
            <person name="Lapalu N."/>
            <person name="Simon A."/>
            <person name="Lu A."/>
            <person name="Plaumann P.-L."/>
            <person name="Amselem J."/>
            <person name="Pigne S."/>
            <person name="Auger A."/>
            <person name="Koch C."/>
            <person name="Dallery J.-F."/>
            <person name="O'Connell R.J."/>
        </authorList>
    </citation>
    <scope>NUCLEOTIDE SEQUENCE [LARGE SCALE GENOMIC DNA]</scope>
    <source>
        <strain evidence="4">CBS 520.97</strain>
    </source>
</reference>
<protein>
    <submittedName>
        <fullName evidence="3">SKP1/BTB/POZ domain superfamily protein</fullName>
    </submittedName>
</protein>